<dbReference type="InterPro" id="IPR051531">
    <property type="entry name" value="N-acetyltransferase"/>
</dbReference>
<dbReference type="AlphaFoldDB" id="A0A7X4GEX8"/>
<dbReference type="InterPro" id="IPR000182">
    <property type="entry name" value="GNAT_dom"/>
</dbReference>
<keyword evidence="3" id="KW-1185">Reference proteome</keyword>
<evidence type="ECO:0000313" key="3">
    <source>
        <dbReference type="Proteomes" id="UP000465810"/>
    </source>
</evidence>
<dbReference type="PANTHER" id="PTHR43792">
    <property type="entry name" value="GNAT FAMILY, PUTATIVE (AFU_ORTHOLOGUE AFUA_3G00765)-RELATED-RELATED"/>
    <property type="match status" value="1"/>
</dbReference>
<dbReference type="GO" id="GO:0016747">
    <property type="term" value="F:acyltransferase activity, transferring groups other than amino-acyl groups"/>
    <property type="evidence" value="ECO:0007669"/>
    <property type="project" value="InterPro"/>
</dbReference>
<evidence type="ECO:0000313" key="2">
    <source>
        <dbReference type="EMBL" id="MYL96512.1"/>
    </source>
</evidence>
<name>A0A7X4GEX8_9SPHN</name>
<dbReference type="Pfam" id="PF13302">
    <property type="entry name" value="Acetyltransf_3"/>
    <property type="match status" value="1"/>
</dbReference>
<accession>A0A7X4GEX8</accession>
<comment type="caution">
    <text evidence="2">The sequence shown here is derived from an EMBL/GenBank/DDBJ whole genome shotgun (WGS) entry which is preliminary data.</text>
</comment>
<dbReference type="CDD" id="cd04301">
    <property type="entry name" value="NAT_SF"/>
    <property type="match status" value="1"/>
</dbReference>
<dbReference type="SUPFAM" id="SSF55729">
    <property type="entry name" value="Acyl-CoA N-acyltransferases (Nat)"/>
    <property type="match status" value="1"/>
</dbReference>
<dbReference type="InterPro" id="IPR016181">
    <property type="entry name" value="Acyl_CoA_acyltransferase"/>
</dbReference>
<dbReference type="EMBL" id="WVTD01000001">
    <property type="protein sequence ID" value="MYL96512.1"/>
    <property type="molecule type" value="Genomic_DNA"/>
</dbReference>
<reference evidence="2 3" key="1">
    <citation type="submission" date="2019-12" db="EMBL/GenBank/DDBJ databases">
        <authorList>
            <person name="Feng G."/>
            <person name="Zhu H."/>
        </authorList>
    </citation>
    <scope>NUCLEOTIDE SEQUENCE [LARGE SCALE GENOMIC DNA]</scope>
    <source>
        <strain evidence="2 3">FGD1</strain>
    </source>
</reference>
<proteinExistence type="predicted"/>
<sequence>MGDTGPILTTRRFDLWRPSAHDLEGLCRLLADEETRRFLGPARAEPHAQFDRLMRNAGSWALRGYGTFIVRPRGEGEIVGTCGIFHSYRGFGAALGLDDVPEAGWIVRHDHHGQGVAREVMDAALAWFDAAHGPRRIACMIEEGNLPSRRLAERLGFTHYATHELEEGDEKVPLLLLERVAR</sequence>
<dbReference type="Gene3D" id="3.40.630.30">
    <property type="match status" value="1"/>
</dbReference>
<keyword evidence="2" id="KW-0808">Transferase</keyword>
<feature type="domain" description="N-acetyltransferase" evidence="1">
    <location>
        <begin position="13"/>
        <end position="178"/>
    </location>
</feature>
<evidence type="ECO:0000259" key="1">
    <source>
        <dbReference type="PROSITE" id="PS51186"/>
    </source>
</evidence>
<dbReference type="PANTHER" id="PTHR43792:SF16">
    <property type="entry name" value="N-ACETYLTRANSFERASE DOMAIN-CONTAINING PROTEIN"/>
    <property type="match status" value="1"/>
</dbReference>
<gene>
    <name evidence="2" type="ORF">GR702_01820</name>
</gene>
<dbReference type="PROSITE" id="PS51186">
    <property type="entry name" value="GNAT"/>
    <property type="match status" value="1"/>
</dbReference>
<protein>
    <submittedName>
        <fullName evidence="2">GNAT family N-acetyltransferase</fullName>
    </submittedName>
</protein>
<organism evidence="2 3">
    <name type="scientific">Novosphingobium silvae</name>
    <dbReference type="NCBI Taxonomy" id="2692619"/>
    <lineage>
        <taxon>Bacteria</taxon>
        <taxon>Pseudomonadati</taxon>
        <taxon>Pseudomonadota</taxon>
        <taxon>Alphaproteobacteria</taxon>
        <taxon>Sphingomonadales</taxon>
        <taxon>Sphingomonadaceae</taxon>
        <taxon>Novosphingobium</taxon>
    </lineage>
</organism>
<dbReference type="Proteomes" id="UP000465810">
    <property type="component" value="Unassembled WGS sequence"/>
</dbReference>